<organism evidence="1 2">
    <name type="scientific">Dyadobacter sediminis</name>
    <dbReference type="NCBI Taxonomy" id="1493691"/>
    <lineage>
        <taxon>Bacteria</taxon>
        <taxon>Pseudomonadati</taxon>
        <taxon>Bacteroidota</taxon>
        <taxon>Cytophagia</taxon>
        <taxon>Cytophagales</taxon>
        <taxon>Spirosomataceae</taxon>
        <taxon>Dyadobacter</taxon>
    </lineage>
</organism>
<sequence length="117" mass="14423">MSLRSFIEWRIPEPIQAKYSFQILEADHKFTYWNLCPYCGHHLTYIASGWEECEDTGLWIVEFLDNDCWSEPDHDAQRAEWVKWMDEHCPFPYVYQLSVDERVRIELKEKYRFYFKK</sequence>
<dbReference type="AlphaFoldDB" id="A0A5R9KB64"/>
<comment type="caution">
    <text evidence="1">The sequence shown here is derived from an EMBL/GenBank/DDBJ whole genome shotgun (WGS) entry which is preliminary data.</text>
</comment>
<dbReference type="Proteomes" id="UP000309788">
    <property type="component" value="Unassembled WGS sequence"/>
</dbReference>
<keyword evidence="2" id="KW-1185">Reference proteome</keyword>
<name>A0A5R9KB64_9BACT</name>
<evidence type="ECO:0000313" key="1">
    <source>
        <dbReference type="EMBL" id="TLU92005.1"/>
    </source>
</evidence>
<gene>
    <name evidence="1" type="ORF">FEM55_14690</name>
</gene>
<dbReference type="OrthoDB" id="9926134at2"/>
<dbReference type="EMBL" id="VCEI01000025">
    <property type="protein sequence ID" value="TLU92005.1"/>
    <property type="molecule type" value="Genomic_DNA"/>
</dbReference>
<dbReference type="RefSeq" id="WP_138282114.1">
    <property type="nucleotide sequence ID" value="NZ_BMGE01000003.1"/>
</dbReference>
<reference evidence="1 2" key="1">
    <citation type="submission" date="2019-05" db="EMBL/GenBank/DDBJ databases">
        <authorList>
            <person name="Qu J.-H."/>
        </authorList>
    </citation>
    <scope>NUCLEOTIDE SEQUENCE [LARGE SCALE GENOMIC DNA]</scope>
    <source>
        <strain evidence="1 2">Z12</strain>
    </source>
</reference>
<protein>
    <submittedName>
        <fullName evidence="1">Uncharacterized protein</fullName>
    </submittedName>
</protein>
<accession>A0A5R9KB64</accession>
<evidence type="ECO:0000313" key="2">
    <source>
        <dbReference type="Proteomes" id="UP000309788"/>
    </source>
</evidence>
<proteinExistence type="predicted"/>